<keyword evidence="1" id="KW-0472">Membrane</keyword>
<proteinExistence type="predicted"/>
<reference evidence="2 3" key="1">
    <citation type="submission" date="2020-10" db="EMBL/GenBank/DDBJ databases">
        <title>Campylobacter californiensis sp. nov. isolated from cattle and feral swine in California.</title>
        <authorList>
            <person name="Miller W.G."/>
        </authorList>
    </citation>
    <scope>NUCLEOTIDE SEQUENCE [LARGE SCALE GENOMIC DNA]</scope>
    <source>
        <strain evidence="2 3">RM12919</strain>
    </source>
</reference>
<evidence type="ECO:0000313" key="2">
    <source>
        <dbReference type="EMBL" id="MBE2986040.1"/>
    </source>
</evidence>
<organism evidence="2 3">
    <name type="scientific">Campylobacter californiensis</name>
    <dbReference type="NCBI Taxonomy" id="1032243"/>
    <lineage>
        <taxon>Bacteria</taxon>
        <taxon>Pseudomonadati</taxon>
        <taxon>Campylobacterota</taxon>
        <taxon>Epsilonproteobacteria</taxon>
        <taxon>Campylobacterales</taxon>
        <taxon>Campylobacteraceae</taxon>
        <taxon>Campylobacter</taxon>
    </lineage>
</organism>
<comment type="caution">
    <text evidence="2">The sequence shown here is derived from an EMBL/GenBank/DDBJ whole genome shotgun (WGS) entry which is preliminary data.</text>
</comment>
<accession>A0ABD4JH26</accession>
<feature type="non-terminal residue" evidence="2">
    <location>
        <position position="212"/>
    </location>
</feature>
<sequence length="212" mass="24061">MLSTQEIRELEKRYEAYIASKKPKISNQTKLIIILILATVLATSGFYALNTKQNDQKPDTISSVINESKQKSINAKERFEEKLKEEELISKVANKLEENLRHHNASGDKILDIKPGDTKNESKTAPQGWLKLKVISSSDDADNTPLPKNQILDFDESVSKEQPKTQKSKIDIQIIPPKDKLSSLKESFATTNNQSYALEIARINFKNKNYNE</sequence>
<dbReference type="Proteomes" id="UP001318760">
    <property type="component" value="Unassembled WGS sequence"/>
</dbReference>
<dbReference type="RefSeq" id="WP_336607756.1">
    <property type="nucleotide sequence ID" value="NZ_JADBHP010000003.1"/>
</dbReference>
<keyword evidence="1" id="KW-1133">Transmembrane helix</keyword>
<protein>
    <submittedName>
        <fullName evidence="2">Uncharacterized protein</fullName>
    </submittedName>
</protein>
<dbReference type="AlphaFoldDB" id="A0ABD4JH26"/>
<gene>
    <name evidence="2" type="ORF">CCAL12919_02680</name>
</gene>
<feature type="transmembrane region" description="Helical" evidence="1">
    <location>
        <begin position="31"/>
        <end position="49"/>
    </location>
</feature>
<evidence type="ECO:0000313" key="3">
    <source>
        <dbReference type="Proteomes" id="UP001318760"/>
    </source>
</evidence>
<name>A0ABD4JH26_9BACT</name>
<evidence type="ECO:0000256" key="1">
    <source>
        <dbReference type="SAM" id="Phobius"/>
    </source>
</evidence>
<dbReference type="EMBL" id="JADBHS010000003">
    <property type="protein sequence ID" value="MBE2986040.1"/>
    <property type="molecule type" value="Genomic_DNA"/>
</dbReference>
<keyword evidence="1" id="KW-0812">Transmembrane</keyword>